<keyword evidence="2" id="KW-1003">Cell membrane</keyword>
<keyword evidence="4 6" id="KW-1133">Transmembrane helix</keyword>
<evidence type="ECO:0000256" key="2">
    <source>
        <dbReference type="ARBA" id="ARBA00022475"/>
    </source>
</evidence>
<feature type="domain" description="RDD" evidence="7">
    <location>
        <begin position="6"/>
        <end position="128"/>
    </location>
</feature>
<dbReference type="PANTHER" id="PTHR36115">
    <property type="entry name" value="PROLINE-RICH ANTIGEN HOMOLOG-RELATED"/>
    <property type="match status" value="1"/>
</dbReference>
<evidence type="ECO:0000313" key="8">
    <source>
        <dbReference type="EMBL" id="ADP34987.1"/>
    </source>
</evidence>
<dbReference type="InterPro" id="IPR010432">
    <property type="entry name" value="RDD"/>
</dbReference>
<dbReference type="EMBL" id="CP002207">
    <property type="protein sequence ID" value="ADP34987.1"/>
    <property type="molecule type" value="Genomic_DNA"/>
</dbReference>
<gene>
    <name evidence="8" type="ordered locus">BATR1942_20360</name>
</gene>
<dbReference type="Pfam" id="PF06271">
    <property type="entry name" value="RDD"/>
    <property type="match status" value="1"/>
</dbReference>
<evidence type="ECO:0000256" key="4">
    <source>
        <dbReference type="ARBA" id="ARBA00022989"/>
    </source>
</evidence>
<dbReference type="PANTHER" id="PTHR36115:SF9">
    <property type="entry name" value="LMO1584 PROTEIN"/>
    <property type="match status" value="1"/>
</dbReference>
<keyword evidence="3 6" id="KW-0812">Transmembrane</keyword>
<dbReference type="RefSeq" id="WP_013390750.1">
    <property type="nucleotide sequence ID" value="NC_014639.1"/>
</dbReference>
<evidence type="ECO:0000259" key="7">
    <source>
        <dbReference type="Pfam" id="PF06271"/>
    </source>
</evidence>
<reference evidence="8 9" key="1">
    <citation type="journal article" date="2011" name="Front. Microbiol.">
        <title>Genomic signatures of strain selection and enhancement in Bacillus atrophaeus var. globigii, a historical biowarfare simulant.</title>
        <authorList>
            <person name="Gibbons H.S."/>
            <person name="Broomall S.M."/>
            <person name="McNew L.A."/>
            <person name="Daligault H."/>
            <person name="Chapman C."/>
            <person name="Bruce D."/>
            <person name="Karavis M."/>
            <person name="Krepps M."/>
            <person name="McGregor P.A."/>
            <person name="Hong C."/>
            <person name="Park K.H."/>
            <person name="Akmal A."/>
            <person name="Feldman A."/>
            <person name="Lin J.S."/>
            <person name="Chang W.E."/>
            <person name="Higgs B.W."/>
            <person name="Demirev P."/>
            <person name="Lindquist J."/>
            <person name="Liem A."/>
            <person name="Fochler E."/>
            <person name="Read T.D."/>
            <person name="Tapia R."/>
            <person name="Johnson S."/>
            <person name="Bishop-Lilly K.A."/>
            <person name="Detter C."/>
            <person name="Han C."/>
            <person name="Sozhamannan S."/>
            <person name="Rosenzweig C.N."/>
            <person name="Skowronski E.W."/>
        </authorList>
    </citation>
    <scope>NUCLEOTIDE SEQUENCE [LARGE SCALE GENOMIC DNA]</scope>
    <source>
        <strain evidence="8 9">1942</strain>
    </source>
</reference>
<proteinExistence type="predicted"/>
<evidence type="ECO:0000256" key="6">
    <source>
        <dbReference type="SAM" id="Phobius"/>
    </source>
</evidence>
<feature type="transmembrane region" description="Helical" evidence="6">
    <location>
        <begin position="44"/>
        <end position="66"/>
    </location>
</feature>
<evidence type="ECO:0000256" key="3">
    <source>
        <dbReference type="ARBA" id="ARBA00022692"/>
    </source>
</evidence>
<organism evidence="8 9">
    <name type="scientific">Bacillus atrophaeus (strain 1942)</name>
    <dbReference type="NCBI Taxonomy" id="720555"/>
    <lineage>
        <taxon>Bacteria</taxon>
        <taxon>Bacillati</taxon>
        <taxon>Bacillota</taxon>
        <taxon>Bacilli</taxon>
        <taxon>Bacillales</taxon>
        <taxon>Bacillaceae</taxon>
        <taxon>Bacillus</taxon>
    </lineage>
</organism>
<dbReference type="InterPro" id="IPR051791">
    <property type="entry name" value="Pra-immunoreactive"/>
</dbReference>
<protein>
    <submittedName>
        <fullName evidence="8">Integral inner membrane protein</fullName>
    </submittedName>
</protein>
<feature type="transmembrane region" description="Helical" evidence="6">
    <location>
        <begin position="87"/>
        <end position="113"/>
    </location>
</feature>
<evidence type="ECO:0000256" key="5">
    <source>
        <dbReference type="ARBA" id="ARBA00023136"/>
    </source>
</evidence>
<evidence type="ECO:0000313" key="9">
    <source>
        <dbReference type="Proteomes" id="UP000006867"/>
    </source>
</evidence>
<name>A0ABN3ZHM1_BACA1</name>
<dbReference type="Proteomes" id="UP000006867">
    <property type="component" value="Chromosome"/>
</dbReference>
<sequence length="151" mass="16800">MNIYKPAGFWIRLGASLLDYLIISLPILLIFWLLTGKDPDESTFISFIMAIYSILLPVLWNGYVVGKKICGIRIVKKDGSQVGILAMVLRVIVGGIIYTLTFGIAAIVSAFMVGLREDKRSIHDFVAGTYVTYTEPGETEMNMDEQSIKSE</sequence>
<comment type="subcellular location">
    <subcellularLocation>
        <location evidence="1">Cell membrane</location>
        <topology evidence="1">Multi-pass membrane protein</topology>
    </subcellularLocation>
</comment>
<keyword evidence="5 6" id="KW-0472">Membrane</keyword>
<accession>A0ABN3ZHM1</accession>
<feature type="transmembrane region" description="Helical" evidence="6">
    <location>
        <begin position="9"/>
        <end position="32"/>
    </location>
</feature>
<evidence type="ECO:0000256" key="1">
    <source>
        <dbReference type="ARBA" id="ARBA00004651"/>
    </source>
</evidence>
<keyword evidence="9" id="KW-1185">Reference proteome</keyword>